<evidence type="ECO:0000313" key="3">
    <source>
        <dbReference type="EMBL" id="ORZ08736.1"/>
    </source>
</evidence>
<protein>
    <submittedName>
        <fullName evidence="3">Uncharacterized protein</fullName>
    </submittedName>
</protein>
<proteinExistence type="predicted"/>
<dbReference type="OrthoDB" id="2432893at2759"/>
<dbReference type="Proteomes" id="UP000193648">
    <property type="component" value="Unassembled WGS sequence"/>
</dbReference>
<evidence type="ECO:0000256" key="2">
    <source>
        <dbReference type="SAM" id="SignalP"/>
    </source>
</evidence>
<comment type="caution">
    <text evidence="3">The sequence shown here is derived from an EMBL/GenBank/DDBJ whole genome shotgun (WGS) entry which is preliminary data.</text>
</comment>
<evidence type="ECO:0000256" key="1">
    <source>
        <dbReference type="SAM" id="MobiDB-lite"/>
    </source>
</evidence>
<dbReference type="EMBL" id="MCFF01000036">
    <property type="protein sequence ID" value="ORZ08736.1"/>
    <property type="molecule type" value="Genomic_DNA"/>
</dbReference>
<feature type="compositionally biased region" description="Acidic residues" evidence="1">
    <location>
        <begin position="412"/>
        <end position="437"/>
    </location>
</feature>
<name>A0A1Y2GG77_9FUNG</name>
<dbReference type="RefSeq" id="XP_021878519.1">
    <property type="nucleotide sequence ID" value="XM_022025144.1"/>
</dbReference>
<keyword evidence="2" id="KW-0732">Signal</keyword>
<feature type="signal peptide" evidence="2">
    <location>
        <begin position="1"/>
        <end position="19"/>
    </location>
</feature>
<evidence type="ECO:0000313" key="4">
    <source>
        <dbReference type="Proteomes" id="UP000193648"/>
    </source>
</evidence>
<gene>
    <name evidence="3" type="ORF">BCR41DRAFT_358935</name>
</gene>
<dbReference type="AlphaFoldDB" id="A0A1Y2GG77"/>
<dbReference type="GeneID" id="33566988"/>
<feature type="region of interest" description="Disordered" evidence="1">
    <location>
        <begin position="373"/>
        <end position="451"/>
    </location>
</feature>
<sequence>MKLLIRASVAILLVTSAFAGPGSLQDFLNDPQVAKLAPNLVSYMNTHEFETSANTAYYYNNLIVPETGEQVPLLQDLIAIASQLVFSSKDNKDADWSRLEAAKLKAIQSYGEAGLESANLTAIDIQRASLIVNTIYDTVLQLPLSSKALYEDKAAEASTSPFWRWIGSGLIKSSDVVKNIKSVVSPANQCVTDNEAYLDGAEEAIYYSSLADGLVGGAPVAMPNDPTANSLSLGTIVTSVGKLAIEIHMAQSVARSADLNPNDEAVRAMVYLGLAADSLVSDYALTAKDLLKLKSHKLIKKVPDSATQALEQQAAIVLVTKGAGRVDGQRSFPQIPMIRNLFAFSNGVLNASKVGDVLKNVFCPVKNDEGTENLQATDADLNNTVDEGQKSAEDVKPEEDTKPEENAKSEDADAEDEDEAVGDENAENDVEGNDSADVEQKKGQQREQKKQ</sequence>
<feature type="compositionally biased region" description="Basic and acidic residues" evidence="1">
    <location>
        <begin position="387"/>
        <end position="411"/>
    </location>
</feature>
<keyword evidence="4" id="KW-1185">Reference proteome</keyword>
<feature type="compositionally biased region" description="Polar residues" evidence="1">
    <location>
        <begin position="373"/>
        <end position="386"/>
    </location>
</feature>
<dbReference type="InParanoid" id="A0A1Y2GG77"/>
<organism evidence="3 4">
    <name type="scientific">Lobosporangium transversale</name>
    <dbReference type="NCBI Taxonomy" id="64571"/>
    <lineage>
        <taxon>Eukaryota</taxon>
        <taxon>Fungi</taxon>
        <taxon>Fungi incertae sedis</taxon>
        <taxon>Mucoromycota</taxon>
        <taxon>Mortierellomycotina</taxon>
        <taxon>Mortierellomycetes</taxon>
        <taxon>Mortierellales</taxon>
        <taxon>Mortierellaceae</taxon>
        <taxon>Lobosporangium</taxon>
    </lineage>
</organism>
<feature type="chain" id="PRO_5012960277" evidence="2">
    <location>
        <begin position="20"/>
        <end position="451"/>
    </location>
</feature>
<reference evidence="3 4" key="1">
    <citation type="submission" date="2016-07" db="EMBL/GenBank/DDBJ databases">
        <title>Pervasive Adenine N6-methylation of Active Genes in Fungi.</title>
        <authorList>
            <consortium name="DOE Joint Genome Institute"/>
            <person name="Mondo S.J."/>
            <person name="Dannebaum R.O."/>
            <person name="Kuo R.C."/>
            <person name="Labutti K."/>
            <person name="Haridas S."/>
            <person name="Kuo A."/>
            <person name="Salamov A."/>
            <person name="Ahrendt S.R."/>
            <person name="Lipzen A."/>
            <person name="Sullivan W."/>
            <person name="Andreopoulos W.B."/>
            <person name="Clum A."/>
            <person name="Lindquist E."/>
            <person name="Daum C."/>
            <person name="Ramamoorthy G.K."/>
            <person name="Gryganskyi A."/>
            <person name="Culley D."/>
            <person name="Magnuson J.K."/>
            <person name="James T.Y."/>
            <person name="O'Malley M.A."/>
            <person name="Stajich J.E."/>
            <person name="Spatafora J.W."/>
            <person name="Visel A."/>
            <person name="Grigoriev I.V."/>
        </authorList>
    </citation>
    <scope>NUCLEOTIDE SEQUENCE [LARGE SCALE GENOMIC DNA]</scope>
    <source>
        <strain evidence="3 4">NRRL 3116</strain>
    </source>
</reference>
<dbReference type="STRING" id="64571.A0A1Y2GG77"/>
<accession>A0A1Y2GG77</accession>
<feature type="compositionally biased region" description="Basic and acidic residues" evidence="1">
    <location>
        <begin position="438"/>
        <end position="451"/>
    </location>
</feature>